<keyword evidence="2" id="KW-1185">Reference proteome</keyword>
<name>A0ABR2QDM9_9ROSI</name>
<accession>A0ABR2QDM9</accession>
<sequence length="83" mass="8872">MRLSSCDIEGASHHCRSLSLSMTAKTAGSVWAVRCSMGARLTKEGGWFQVIGAMKETGMVLTKVKAESRSSVYSSEIGVTMVV</sequence>
<dbReference type="EMBL" id="JBBPBN010000041">
    <property type="protein sequence ID" value="KAK8998612.1"/>
    <property type="molecule type" value="Genomic_DNA"/>
</dbReference>
<comment type="caution">
    <text evidence="1">The sequence shown here is derived from an EMBL/GenBank/DDBJ whole genome shotgun (WGS) entry which is preliminary data.</text>
</comment>
<organism evidence="1 2">
    <name type="scientific">Hibiscus sabdariffa</name>
    <name type="common">roselle</name>
    <dbReference type="NCBI Taxonomy" id="183260"/>
    <lineage>
        <taxon>Eukaryota</taxon>
        <taxon>Viridiplantae</taxon>
        <taxon>Streptophyta</taxon>
        <taxon>Embryophyta</taxon>
        <taxon>Tracheophyta</taxon>
        <taxon>Spermatophyta</taxon>
        <taxon>Magnoliopsida</taxon>
        <taxon>eudicotyledons</taxon>
        <taxon>Gunneridae</taxon>
        <taxon>Pentapetalae</taxon>
        <taxon>rosids</taxon>
        <taxon>malvids</taxon>
        <taxon>Malvales</taxon>
        <taxon>Malvaceae</taxon>
        <taxon>Malvoideae</taxon>
        <taxon>Hibiscus</taxon>
    </lineage>
</organism>
<gene>
    <name evidence="1" type="ORF">V6N11_083999</name>
</gene>
<evidence type="ECO:0000313" key="2">
    <source>
        <dbReference type="Proteomes" id="UP001396334"/>
    </source>
</evidence>
<proteinExistence type="predicted"/>
<evidence type="ECO:0000313" key="1">
    <source>
        <dbReference type="EMBL" id="KAK8998612.1"/>
    </source>
</evidence>
<protein>
    <submittedName>
        <fullName evidence="1">Uncharacterized protein</fullName>
    </submittedName>
</protein>
<dbReference type="Proteomes" id="UP001396334">
    <property type="component" value="Unassembled WGS sequence"/>
</dbReference>
<reference evidence="1 2" key="1">
    <citation type="journal article" date="2024" name="G3 (Bethesda)">
        <title>Genome assembly of Hibiscus sabdariffa L. provides insights into metabolisms of medicinal natural products.</title>
        <authorList>
            <person name="Kim T."/>
        </authorList>
    </citation>
    <scope>NUCLEOTIDE SEQUENCE [LARGE SCALE GENOMIC DNA]</scope>
    <source>
        <strain evidence="1">TK-2024</strain>
        <tissue evidence="1">Old leaves</tissue>
    </source>
</reference>